<organism evidence="1 3">
    <name type="scientific">Didymodactylos carnosus</name>
    <dbReference type="NCBI Taxonomy" id="1234261"/>
    <lineage>
        <taxon>Eukaryota</taxon>
        <taxon>Metazoa</taxon>
        <taxon>Spiralia</taxon>
        <taxon>Gnathifera</taxon>
        <taxon>Rotifera</taxon>
        <taxon>Eurotatoria</taxon>
        <taxon>Bdelloidea</taxon>
        <taxon>Philodinida</taxon>
        <taxon>Philodinidae</taxon>
        <taxon>Didymodactylos</taxon>
    </lineage>
</organism>
<dbReference type="Proteomes" id="UP000663829">
    <property type="component" value="Unassembled WGS sequence"/>
</dbReference>
<evidence type="ECO:0000313" key="3">
    <source>
        <dbReference type="Proteomes" id="UP000663829"/>
    </source>
</evidence>
<evidence type="ECO:0000313" key="2">
    <source>
        <dbReference type="EMBL" id="CAF4538443.1"/>
    </source>
</evidence>
<comment type="caution">
    <text evidence="1">The sequence shown here is derived from an EMBL/GenBank/DDBJ whole genome shotgun (WGS) entry which is preliminary data.</text>
</comment>
<dbReference type="EMBL" id="CAJOBC010113089">
    <property type="protein sequence ID" value="CAF4538443.1"/>
    <property type="molecule type" value="Genomic_DNA"/>
</dbReference>
<evidence type="ECO:0000313" key="1">
    <source>
        <dbReference type="EMBL" id="CAF1634687.1"/>
    </source>
</evidence>
<reference evidence="1" key="1">
    <citation type="submission" date="2021-02" db="EMBL/GenBank/DDBJ databases">
        <authorList>
            <person name="Nowell W R."/>
        </authorList>
    </citation>
    <scope>NUCLEOTIDE SEQUENCE</scope>
</reference>
<proteinExistence type="predicted"/>
<accession>A0A816DJ17</accession>
<keyword evidence="3" id="KW-1185">Reference proteome</keyword>
<dbReference type="SUPFAM" id="SSF57716">
    <property type="entry name" value="Glucocorticoid receptor-like (DNA-binding domain)"/>
    <property type="match status" value="1"/>
</dbReference>
<gene>
    <name evidence="1" type="ORF">GPM918_LOCUS44574</name>
    <name evidence="2" type="ORF">SRO942_LOCUS46487</name>
</gene>
<dbReference type="Proteomes" id="UP000681722">
    <property type="component" value="Unassembled WGS sequence"/>
</dbReference>
<dbReference type="EMBL" id="CAJNOQ010044905">
    <property type="protein sequence ID" value="CAF1634687.1"/>
    <property type="molecule type" value="Genomic_DNA"/>
</dbReference>
<name>A0A816DJ17_9BILA</name>
<feature type="non-terminal residue" evidence="1">
    <location>
        <position position="1"/>
    </location>
</feature>
<sequence>LCNKHLDLKTMTEHNEDVLCKKCYEQYLDSIEQTISATQISTEIYNFDKILPRILEQDERRERNL</sequence>
<dbReference type="AlphaFoldDB" id="A0A816DJ17"/>
<protein>
    <submittedName>
        <fullName evidence="1">Uncharacterized protein</fullName>
    </submittedName>
</protein>